<reference evidence="7" key="1">
    <citation type="submission" date="2016-10" db="EMBL/GenBank/DDBJ databases">
        <authorList>
            <person name="Varghese N."/>
            <person name="Submissions S."/>
        </authorList>
    </citation>
    <scope>NUCLEOTIDE SEQUENCE [LARGE SCALE GENOMIC DNA]</scope>
    <source>
        <strain evidence="7">DSM 22427</strain>
    </source>
</reference>
<dbReference type="Proteomes" id="UP000199199">
    <property type="component" value="Unassembled WGS sequence"/>
</dbReference>
<organism evidence="6 7">
    <name type="scientific">Halostagnicola kamekurae</name>
    <dbReference type="NCBI Taxonomy" id="619731"/>
    <lineage>
        <taxon>Archaea</taxon>
        <taxon>Methanobacteriati</taxon>
        <taxon>Methanobacteriota</taxon>
        <taxon>Stenosarchaea group</taxon>
        <taxon>Halobacteria</taxon>
        <taxon>Halobacteriales</taxon>
        <taxon>Natrialbaceae</taxon>
        <taxon>Halostagnicola</taxon>
    </lineage>
</organism>
<evidence type="ECO:0000259" key="5">
    <source>
        <dbReference type="Pfam" id="PF04659"/>
    </source>
</evidence>
<feature type="region of interest" description="Disordered" evidence="4">
    <location>
        <begin position="146"/>
        <end position="224"/>
    </location>
</feature>
<dbReference type="InterPro" id="IPR006752">
    <property type="entry name" value="Arch_fla_DE"/>
</dbReference>
<proteinExistence type="predicted"/>
<name>A0A1I6RK68_9EURY</name>
<dbReference type="PANTHER" id="PTHR40698:SF1">
    <property type="entry name" value="FLAGELLA-RELATED PROTEIN D-RELATED"/>
    <property type="match status" value="1"/>
</dbReference>
<keyword evidence="3" id="KW-0175">Coiled coil</keyword>
<sequence>MVLNFGGLGGGEDESDTQSGDDLMGGADEGLMGDDAMFAEDEDEDSEMEITYKLDEIEKEVDSLENQVETVRSENERISDSISTVERNVDKLVDLYEIVTEGVNPFAADQEIGNAFDTDGGIFTDDDDDLGEAIDDDLVDAEADEFLDDEIADDEDDETFGDEFDDDGSFEDGIEDDEFGADPDDAFEDESVDEETTVPLELDDDTADGDLAASDDVGSDEPDRSAVDALALGENGEVGDPPYLATQPSRNDAELMTIEWLDFLVETVGVSGAAQTLAYYESVGWISAPVETYLQSMLNGFGDDSQPATELATDPEPRSVLETDEHKRSLQYIAWIATPEQAPELLVDSTPEDALPIPGQ</sequence>
<comment type="subcellular location">
    <subcellularLocation>
        <location evidence="1">Archaeal flagellum</location>
    </subcellularLocation>
</comment>
<dbReference type="EMBL" id="FOZS01000002">
    <property type="protein sequence ID" value="SFS65121.1"/>
    <property type="molecule type" value="Genomic_DNA"/>
</dbReference>
<dbReference type="GO" id="GO:0097588">
    <property type="term" value="P:archaeal or bacterial-type flagellum-dependent cell motility"/>
    <property type="evidence" value="ECO:0007669"/>
    <property type="project" value="InterPro"/>
</dbReference>
<feature type="compositionally biased region" description="Acidic residues" evidence="4">
    <location>
        <begin position="146"/>
        <end position="208"/>
    </location>
</feature>
<accession>A0A1I6RK68</accession>
<dbReference type="AlphaFoldDB" id="A0A1I6RK68"/>
<evidence type="ECO:0000313" key="6">
    <source>
        <dbReference type="EMBL" id="SFS65121.1"/>
    </source>
</evidence>
<keyword evidence="7" id="KW-1185">Reference proteome</keyword>
<dbReference type="Pfam" id="PF04659">
    <property type="entry name" value="Arch_fla_DE"/>
    <property type="match status" value="1"/>
</dbReference>
<evidence type="ECO:0000256" key="2">
    <source>
        <dbReference type="ARBA" id="ARBA00022440"/>
    </source>
</evidence>
<dbReference type="OrthoDB" id="121879at2157"/>
<dbReference type="Pfam" id="PF05377">
    <property type="entry name" value="FlaC_arch"/>
    <property type="match status" value="1"/>
</dbReference>
<evidence type="ECO:0000256" key="4">
    <source>
        <dbReference type="SAM" id="MobiDB-lite"/>
    </source>
</evidence>
<feature type="region of interest" description="Disordered" evidence="4">
    <location>
        <begin position="1"/>
        <end position="33"/>
    </location>
</feature>
<dbReference type="InterPro" id="IPR052494">
    <property type="entry name" value="Flagella_assembly_related"/>
</dbReference>
<keyword evidence="6" id="KW-0966">Cell projection</keyword>
<dbReference type="RefSeq" id="WP_092903931.1">
    <property type="nucleotide sequence ID" value="NZ_FOZS01000002.1"/>
</dbReference>
<feature type="domain" description="Archaeal flagella protein FlaD/E" evidence="5">
    <location>
        <begin position="240"/>
        <end position="337"/>
    </location>
</feature>
<evidence type="ECO:0000256" key="1">
    <source>
        <dbReference type="ARBA" id="ARBA00004618"/>
    </source>
</evidence>
<keyword evidence="2" id="KW-0974">Archaeal flagellum</keyword>
<keyword evidence="6" id="KW-0969">Cilium</keyword>
<gene>
    <name evidence="6" type="ORF">SAMN04488556_1854</name>
</gene>
<dbReference type="PANTHER" id="PTHR40698">
    <property type="entry name" value="FLAGELLA-RELATED PROTEIN E-RELATED-RELATED"/>
    <property type="match status" value="1"/>
</dbReference>
<dbReference type="InterPro" id="IPR009205">
    <property type="entry name" value="FlaC_arc"/>
</dbReference>
<protein>
    <submittedName>
        <fullName evidence="6">Flagella accessory protein C (FlaC)</fullName>
    </submittedName>
</protein>
<keyword evidence="6" id="KW-0282">Flagellum</keyword>
<evidence type="ECO:0000256" key="3">
    <source>
        <dbReference type="SAM" id="Coils"/>
    </source>
</evidence>
<dbReference type="GO" id="GO:0097589">
    <property type="term" value="C:archaeal-type flagellum"/>
    <property type="evidence" value="ECO:0007669"/>
    <property type="project" value="UniProtKB-SubCell"/>
</dbReference>
<evidence type="ECO:0000313" key="7">
    <source>
        <dbReference type="Proteomes" id="UP000199199"/>
    </source>
</evidence>
<feature type="coiled-coil region" evidence="3">
    <location>
        <begin position="47"/>
        <end position="81"/>
    </location>
</feature>
<feature type="compositionally biased region" description="Gly residues" evidence="4">
    <location>
        <begin position="1"/>
        <end position="10"/>
    </location>
</feature>